<sequence length="222" mass="25192">MKYHPGLLRLARYSFAPNSLKYCGPERLYKYLAMIAYENNIRDPFDTRVVEAYWLGNGLLAKTKYKPLAVALTDGLELPKKLTPRQLATTLSKLDEAVAHHTFHVLNIFRRTGHLPIAHTLLTMDSCRISWGRIVGSGQWAVGSKNNEYFVEVKPLVYRQGVLELGKKIIKSVKSIGLEPKIGEWVSVHWGCVCEVLSARQLGNLEYYTKLSIMLANRYNAP</sequence>
<dbReference type="Pfam" id="PF19927">
    <property type="entry name" value="DUF6390"/>
    <property type="match status" value="1"/>
</dbReference>
<evidence type="ECO:0000313" key="2">
    <source>
        <dbReference type="Proteomes" id="UP000034050"/>
    </source>
</evidence>
<protein>
    <submittedName>
        <fullName evidence="1">Uncharacterized protein</fullName>
    </submittedName>
</protein>
<gene>
    <name evidence="1" type="ORF">UV61_C0009G0046</name>
</gene>
<organism evidence="1 2">
    <name type="scientific">Candidatus Gottesmanbacteria bacterium GW2011_GWB1_43_11</name>
    <dbReference type="NCBI Taxonomy" id="1618446"/>
    <lineage>
        <taxon>Bacteria</taxon>
        <taxon>Candidatus Gottesmaniibacteriota</taxon>
    </lineage>
</organism>
<dbReference type="Proteomes" id="UP000034050">
    <property type="component" value="Unassembled WGS sequence"/>
</dbReference>
<comment type="caution">
    <text evidence="1">The sequence shown here is derived from an EMBL/GenBank/DDBJ whole genome shotgun (WGS) entry which is preliminary data.</text>
</comment>
<accession>A0A0G1CLY2</accession>
<name>A0A0G1CLY2_9BACT</name>
<dbReference type="AlphaFoldDB" id="A0A0G1CLY2"/>
<dbReference type="EMBL" id="LCFD01000009">
    <property type="protein sequence ID" value="KKS86519.1"/>
    <property type="molecule type" value="Genomic_DNA"/>
</dbReference>
<dbReference type="STRING" id="1618446.UV61_C0009G0046"/>
<dbReference type="InterPro" id="IPR045660">
    <property type="entry name" value="DUF6390"/>
</dbReference>
<dbReference type="PATRIC" id="fig|1618446.3.peg.1094"/>
<evidence type="ECO:0000313" key="1">
    <source>
        <dbReference type="EMBL" id="KKS86519.1"/>
    </source>
</evidence>
<reference evidence="1 2" key="1">
    <citation type="journal article" date="2015" name="Nature">
        <title>rRNA introns, odd ribosomes, and small enigmatic genomes across a large radiation of phyla.</title>
        <authorList>
            <person name="Brown C.T."/>
            <person name="Hug L.A."/>
            <person name="Thomas B.C."/>
            <person name="Sharon I."/>
            <person name="Castelle C.J."/>
            <person name="Singh A."/>
            <person name="Wilkins M.J."/>
            <person name="Williams K.H."/>
            <person name="Banfield J.F."/>
        </authorList>
    </citation>
    <scope>NUCLEOTIDE SEQUENCE [LARGE SCALE GENOMIC DNA]</scope>
</reference>
<proteinExistence type="predicted"/>